<proteinExistence type="predicted"/>
<feature type="region of interest" description="Disordered" evidence="16">
    <location>
        <begin position="642"/>
        <end position="719"/>
    </location>
</feature>
<feature type="compositionally biased region" description="Polar residues" evidence="16">
    <location>
        <begin position="568"/>
        <end position="578"/>
    </location>
</feature>
<keyword evidence="4" id="KW-0479">Metal-binding</keyword>
<keyword evidence="19" id="KW-1185">Reference proteome</keyword>
<evidence type="ECO:0000313" key="19">
    <source>
        <dbReference type="Proteomes" id="UP000887013"/>
    </source>
</evidence>
<evidence type="ECO:0000256" key="13">
    <source>
        <dbReference type="ARBA" id="ARBA00079040"/>
    </source>
</evidence>
<evidence type="ECO:0000256" key="3">
    <source>
        <dbReference type="ARBA" id="ARBA00022679"/>
    </source>
</evidence>
<keyword evidence="9" id="KW-0804">Transcription</keyword>
<feature type="domain" description="RING-type" evidence="17">
    <location>
        <begin position="46"/>
        <end position="85"/>
    </location>
</feature>
<evidence type="ECO:0000256" key="9">
    <source>
        <dbReference type="ARBA" id="ARBA00023163"/>
    </source>
</evidence>
<feature type="compositionally biased region" description="Basic and acidic residues" evidence="16">
    <location>
        <begin position="558"/>
        <end position="567"/>
    </location>
</feature>
<dbReference type="PROSITE" id="PS00518">
    <property type="entry name" value="ZF_RING_1"/>
    <property type="match status" value="1"/>
</dbReference>
<evidence type="ECO:0000256" key="6">
    <source>
        <dbReference type="ARBA" id="ARBA00022786"/>
    </source>
</evidence>
<dbReference type="SMART" id="SM00184">
    <property type="entry name" value="RING"/>
    <property type="match status" value="1"/>
</dbReference>
<dbReference type="PANTHER" id="PTHR46077:SF1">
    <property type="entry name" value="TOP1 BINDING ARGININE_SERINE RICH PROTEIN, E3 UBIQUITIN LIGASE"/>
    <property type="match status" value="1"/>
</dbReference>
<feature type="compositionally biased region" description="Low complexity" evidence="16">
    <location>
        <begin position="1"/>
        <end position="20"/>
    </location>
</feature>
<keyword evidence="6" id="KW-0833">Ubl conjugation pathway</keyword>
<dbReference type="Proteomes" id="UP000887013">
    <property type="component" value="Unassembled WGS sequence"/>
</dbReference>
<dbReference type="Gene3D" id="3.30.40.10">
    <property type="entry name" value="Zinc/RING finger domain, C3HC4 (zinc finger)"/>
    <property type="match status" value="1"/>
</dbReference>
<dbReference type="InterPro" id="IPR013083">
    <property type="entry name" value="Znf_RING/FYVE/PHD"/>
</dbReference>
<dbReference type="EMBL" id="BMAW01053223">
    <property type="protein sequence ID" value="GFS90004.1"/>
    <property type="molecule type" value="Genomic_DNA"/>
</dbReference>
<dbReference type="InterPro" id="IPR058746">
    <property type="entry name" value="Znf_RING-type_Topors"/>
</dbReference>
<reference evidence="18" key="1">
    <citation type="submission" date="2020-08" db="EMBL/GenBank/DDBJ databases">
        <title>Multicomponent nature underlies the extraordinary mechanical properties of spider dragline silk.</title>
        <authorList>
            <person name="Kono N."/>
            <person name="Nakamura H."/>
            <person name="Mori M."/>
            <person name="Yoshida Y."/>
            <person name="Ohtoshi R."/>
            <person name="Malay A.D."/>
            <person name="Moran D.A.P."/>
            <person name="Tomita M."/>
            <person name="Numata K."/>
            <person name="Arakawa K."/>
        </authorList>
    </citation>
    <scope>NUCLEOTIDE SEQUENCE</scope>
</reference>
<dbReference type="Pfam" id="PF26084">
    <property type="entry name" value="PWI_Topors"/>
    <property type="match status" value="1"/>
</dbReference>
<dbReference type="GO" id="GO:0008270">
    <property type="term" value="F:zinc ion binding"/>
    <property type="evidence" value="ECO:0007669"/>
    <property type="project" value="UniProtKB-KW"/>
</dbReference>
<dbReference type="InterPro" id="IPR017907">
    <property type="entry name" value="Znf_RING_CS"/>
</dbReference>
<keyword evidence="7" id="KW-0862">Zinc</keyword>
<name>A0A8X6N2I3_NEPPI</name>
<evidence type="ECO:0000259" key="17">
    <source>
        <dbReference type="PROSITE" id="PS50089"/>
    </source>
</evidence>
<feature type="region of interest" description="Disordered" evidence="16">
    <location>
        <begin position="429"/>
        <end position="460"/>
    </location>
</feature>
<keyword evidence="5 15" id="KW-0863">Zinc-finger</keyword>
<evidence type="ECO:0000256" key="14">
    <source>
        <dbReference type="ARBA" id="ARBA00079184"/>
    </source>
</evidence>
<dbReference type="SUPFAM" id="SSF57850">
    <property type="entry name" value="RING/U-box"/>
    <property type="match status" value="1"/>
</dbReference>
<feature type="compositionally biased region" description="Basic residues" evidence="16">
    <location>
        <begin position="687"/>
        <end position="711"/>
    </location>
</feature>
<feature type="region of interest" description="Disordered" evidence="16">
    <location>
        <begin position="558"/>
        <end position="583"/>
    </location>
</feature>
<evidence type="ECO:0000256" key="15">
    <source>
        <dbReference type="PROSITE-ProRule" id="PRU00175"/>
    </source>
</evidence>
<dbReference type="InterPro" id="IPR018957">
    <property type="entry name" value="Znf_C3HC4_RING-type"/>
</dbReference>
<dbReference type="EC" id="2.3.2.27" evidence="2"/>
<dbReference type="FunFam" id="3.30.40.10:FF:000136">
    <property type="entry name" value="E3 ubiquitin-protein ligase Topors"/>
    <property type="match status" value="1"/>
</dbReference>
<evidence type="ECO:0000256" key="5">
    <source>
        <dbReference type="ARBA" id="ARBA00022771"/>
    </source>
</evidence>
<evidence type="ECO:0000256" key="16">
    <source>
        <dbReference type="SAM" id="MobiDB-lite"/>
    </source>
</evidence>
<dbReference type="InterPro" id="IPR001841">
    <property type="entry name" value="Znf_RING"/>
</dbReference>
<dbReference type="GO" id="GO:0006513">
    <property type="term" value="P:protein monoubiquitination"/>
    <property type="evidence" value="ECO:0007669"/>
    <property type="project" value="TreeGrafter"/>
</dbReference>
<evidence type="ECO:0000256" key="1">
    <source>
        <dbReference type="ARBA" id="ARBA00000900"/>
    </source>
</evidence>
<dbReference type="AlphaFoldDB" id="A0A8X6N2I3"/>
<evidence type="ECO:0000256" key="11">
    <source>
        <dbReference type="ARBA" id="ARBA00076856"/>
    </source>
</evidence>
<comment type="catalytic activity">
    <reaction evidence="1">
        <text>S-ubiquitinyl-[E2 ubiquitin-conjugating enzyme]-L-cysteine + [acceptor protein]-L-lysine = [E2 ubiquitin-conjugating enzyme]-L-cysteine + N(6)-ubiquitinyl-[acceptor protein]-L-lysine.</text>
        <dbReference type="EC" id="2.3.2.27"/>
    </reaction>
</comment>
<dbReference type="CDD" id="cd16574">
    <property type="entry name" value="RING-HC_Topors"/>
    <property type="match status" value="1"/>
</dbReference>
<accession>A0A8X6N2I3</accession>
<dbReference type="OrthoDB" id="6509683at2759"/>
<evidence type="ECO:0000256" key="2">
    <source>
        <dbReference type="ARBA" id="ARBA00012483"/>
    </source>
</evidence>
<organism evidence="18 19">
    <name type="scientific">Nephila pilipes</name>
    <name type="common">Giant wood spider</name>
    <name type="synonym">Nephila maculata</name>
    <dbReference type="NCBI Taxonomy" id="299642"/>
    <lineage>
        <taxon>Eukaryota</taxon>
        <taxon>Metazoa</taxon>
        <taxon>Ecdysozoa</taxon>
        <taxon>Arthropoda</taxon>
        <taxon>Chelicerata</taxon>
        <taxon>Arachnida</taxon>
        <taxon>Araneae</taxon>
        <taxon>Araneomorphae</taxon>
        <taxon>Entelegynae</taxon>
        <taxon>Araneoidea</taxon>
        <taxon>Nephilidae</taxon>
        <taxon>Nephila</taxon>
    </lineage>
</organism>
<evidence type="ECO:0000256" key="4">
    <source>
        <dbReference type="ARBA" id="ARBA00022723"/>
    </source>
</evidence>
<dbReference type="InterPro" id="IPR058745">
    <property type="entry name" value="PWI_Topors"/>
</dbReference>
<comment type="caution">
    <text evidence="18">The sequence shown here is derived from an EMBL/GenBank/DDBJ whole genome shotgun (WGS) entry which is preliminary data.</text>
</comment>
<evidence type="ECO:0000256" key="7">
    <source>
        <dbReference type="ARBA" id="ARBA00022833"/>
    </source>
</evidence>
<keyword evidence="8" id="KW-0805">Transcription regulation</keyword>
<feature type="region of interest" description="Disordered" evidence="16">
    <location>
        <begin position="1"/>
        <end position="42"/>
    </location>
</feature>
<feature type="compositionally biased region" description="Polar residues" evidence="16">
    <location>
        <begin position="647"/>
        <end position="656"/>
    </location>
</feature>
<dbReference type="Pfam" id="PF00097">
    <property type="entry name" value="zf-C3HC4"/>
    <property type="match status" value="1"/>
</dbReference>
<protein>
    <recommendedName>
        <fullName evidence="10">E3 ubiquitin-protein ligase Topors</fullName>
        <ecNumber evidence="2">2.3.2.27</ecNumber>
    </recommendedName>
    <alternativeName>
        <fullName evidence="11">RING-type E3 ubiquitin transferase Topors</fullName>
    </alternativeName>
    <alternativeName>
        <fullName evidence="13">SUMO1-protein E3 ligase Topors</fullName>
    </alternativeName>
    <alternativeName>
        <fullName evidence="12">Topoisomerase I-binding RING finger protein</fullName>
    </alternativeName>
    <alternativeName>
        <fullName evidence="14">Topoisomerase I-binding arginine/serine-rich protein</fullName>
    </alternativeName>
</protein>
<dbReference type="PROSITE" id="PS50089">
    <property type="entry name" value="ZF_RING_2"/>
    <property type="match status" value="1"/>
</dbReference>
<evidence type="ECO:0000256" key="10">
    <source>
        <dbReference type="ARBA" id="ARBA00071236"/>
    </source>
</evidence>
<dbReference type="PANTHER" id="PTHR46077">
    <property type="entry name" value="E3 UBIQUITIN-PROTEIN LIGASE TOPORS"/>
    <property type="match status" value="1"/>
</dbReference>
<evidence type="ECO:0000256" key="8">
    <source>
        <dbReference type="ARBA" id="ARBA00023015"/>
    </source>
</evidence>
<dbReference type="GO" id="GO:0061630">
    <property type="term" value="F:ubiquitin protein ligase activity"/>
    <property type="evidence" value="ECO:0007669"/>
    <property type="project" value="UniProtKB-EC"/>
</dbReference>
<evidence type="ECO:0000256" key="12">
    <source>
        <dbReference type="ARBA" id="ARBA00076940"/>
    </source>
</evidence>
<gene>
    <name evidence="18" type="primary">Topors</name>
    <name evidence="18" type="ORF">NPIL_306011</name>
</gene>
<dbReference type="GO" id="GO:0000209">
    <property type="term" value="P:protein polyubiquitination"/>
    <property type="evidence" value="ECO:0007669"/>
    <property type="project" value="TreeGrafter"/>
</dbReference>
<evidence type="ECO:0000313" key="18">
    <source>
        <dbReference type="EMBL" id="GFS90004.1"/>
    </source>
</evidence>
<keyword evidence="3" id="KW-0808">Transferase</keyword>
<sequence length="719" mass="82003">MNKQSSTSSSKENISENKSTVENMPENTPEETSESRPATSSPEPNCAICLEPLQNKSLMDSCFHTFCFTCLLEWSKVKPECPLCKQQFTSILYNFKNDSTFEIYYINSKNNKQLWPFLSRTEYRFRYPTTMTAARILERNRSSNQESYENQINSHRMRYAPHSVRLYSNSQMIARTPCPFRRRVYRENLWVKPSTNARVRLVSPEFFKINPACTHRLLPWLNRELVSLWQDNEAHVTFVLELIMSLVVRYDITSEEFLIHIEPYMGNNTHHFIHEFYNFAISPHDMENYDLTANYNTRELARNDRSSSSPDSDVIPIFSAGYISNASQPKPKGRKKHHKRSEKLKKLVLKKKSEDSWESILAPITSAHFPSGSIFANPGPSTSRIGLFNILLPNQNVINMTSDNDPTDDDEVQVLDVLKPRHERTPEIVELSSGEDEPKPKTVIDVSSGEESPTCRPTCPSPMYSPTFPSYTRSGYSSSDVECVYEYDGPSTTSPMLTPASPMLTPASPMLTPASPLYSPTSPMCTPASPTYSPKPPSFFSPTNYSSSDVECVYEYDRPTTSKEMPSEKNSGTSINNLENRDKTDAYNVSHNEGFLRSGPSNPKKYPKLASAIVRPWTMENESSHKPLSSSKFKRHLASSYLDDSLTESCSDTGYSSERKAKKLKLRSVVAHFSIDTSDSRHDSNHRSSHKKHKDKRKKKKKKHVHRHKHRIYSDSDSG</sequence>